<dbReference type="Pfam" id="PF00078">
    <property type="entry name" value="RVT_1"/>
    <property type="match status" value="1"/>
</dbReference>
<name>A0A8H6YVA7_9AGAR</name>
<dbReference type="InterPro" id="IPR000477">
    <property type="entry name" value="RT_dom"/>
</dbReference>
<keyword evidence="3" id="KW-0695">RNA-directed DNA polymerase</keyword>
<proteinExistence type="predicted"/>
<gene>
    <name evidence="3" type="ORF">MVEN_00429000</name>
</gene>
<feature type="compositionally biased region" description="Low complexity" evidence="1">
    <location>
        <begin position="1"/>
        <end position="11"/>
    </location>
</feature>
<feature type="domain" description="Reverse transcriptase" evidence="2">
    <location>
        <begin position="237"/>
        <end position="485"/>
    </location>
</feature>
<keyword evidence="4" id="KW-1185">Reference proteome</keyword>
<dbReference type="EMBL" id="JACAZI010000003">
    <property type="protein sequence ID" value="KAF7365557.1"/>
    <property type="molecule type" value="Genomic_DNA"/>
</dbReference>
<dbReference type="OrthoDB" id="2940102at2759"/>
<feature type="region of interest" description="Disordered" evidence="1">
    <location>
        <begin position="1"/>
        <end position="23"/>
    </location>
</feature>
<protein>
    <submittedName>
        <fullName evidence="3">Reverse transcriptase domain-containing protein</fullName>
    </submittedName>
</protein>
<keyword evidence="3" id="KW-0808">Transferase</keyword>
<evidence type="ECO:0000256" key="1">
    <source>
        <dbReference type="SAM" id="MobiDB-lite"/>
    </source>
</evidence>
<dbReference type="Proteomes" id="UP000620124">
    <property type="component" value="Unassembled WGS sequence"/>
</dbReference>
<evidence type="ECO:0000313" key="3">
    <source>
        <dbReference type="EMBL" id="KAF7365557.1"/>
    </source>
</evidence>
<dbReference type="PANTHER" id="PTHR47027">
    <property type="entry name" value="REVERSE TRANSCRIPTASE DOMAIN-CONTAINING PROTEIN"/>
    <property type="match status" value="1"/>
</dbReference>
<dbReference type="AlphaFoldDB" id="A0A8H6YVA7"/>
<reference evidence="3" key="1">
    <citation type="submission" date="2020-05" db="EMBL/GenBank/DDBJ databases">
        <title>Mycena genomes resolve the evolution of fungal bioluminescence.</title>
        <authorList>
            <person name="Tsai I.J."/>
        </authorList>
    </citation>
    <scope>NUCLEOTIDE SEQUENCE</scope>
    <source>
        <strain evidence="3">CCC161011</strain>
    </source>
</reference>
<accession>A0A8H6YVA7</accession>
<sequence length="847" mass="96239">MAAAKKAAKAALSSPSSVLSYDRAPAARNEAGTPITGVEKVYTALPEISEAKERPLPDVCADEVIDTDVPHRGRKREREIMRENLLKLLACRGKSSKDFWKLVRAWTDDKPVKPRVTLDQLHDSFKARLNPPAELPDSFDANLHDIVTSLNATIPPRTIDRTRQQFFSRSITIEDIQGIKRKLQKKSFRSAVGIDDISYAKIMTIPNEALVTLYHTCIEDLDAPQKWLVTLLVGILKEGRAVDDPESYRLVGLECCLLKVFTLLLDGRLREWAASMDFIPDSQNGFQPGHRTDDNSFILMCAIQRARAEGKTLYVFFGDMTNAFPYTDVARLWTDMYAAGVSGPWFDMMRMLYARMTFAVKYGDEHSLPFRSLIGLWTGDSVSPTLWNIYFADFRLPPHKDDVHLNGRPVCQAEQADDNLIMSTAFPAFESKVGMFGKWGGNKRAYVSARKSKWMIYGPLPSVIPTLRIGDHVVELVFEFKYVGIWFTSIHKNIFYRHYDIKASKARGTSNAIFGLKHRIGSLPVREGLQLYMARVDCYLISGCELALDTDSSLLDDLVEVQHSFLRRLLGLNSHSMLAVLFTETGQMPIRIRRLLLALGRLQYLLELDDRRVARSALLDSIALFREGKSGWATDLAILMRHLPTAVVVTPDDLLCSKTVEGLAEKIVGIVDEDLQRDIDRLVKTHLLRNRLETGEDRALRQVTRRLRHYLVDVAVPAHRKAITGLLLGDHNLSVERLRYPARYRDPVPRHLRLCRFCRSGVEDEVHALFDCTTEPRLVSLRSAFLDALTICDPETRAMYRAVPNYNFLLKLVASKRAVQLFAKYIFLAFQVFQDTPRFYPVVFRTP</sequence>
<evidence type="ECO:0000313" key="4">
    <source>
        <dbReference type="Proteomes" id="UP000620124"/>
    </source>
</evidence>
<comment type="caution">
    <text evidence="3">The sequence shown here is derived from an EMBL/GenBank/DDBJ whole genome shotgun (WGS) entry which is preliminary data.</text>
</comment>
<organism evidence="3 4">
    <name type="scientific">Mycena venus</name>
    <dbReference type="NCBI Taxonomy" id="2733690"/>
    <lineage>
        <taxon>Eukaryota</taxon>
        <taxon>Fungi</taxon>
        <taxon>Dikarya</taxon>
        <taxon>Basidiomycota</taxon>
        <taxon>Agaricomycotina</taxon>
        <taxon>Agaricomycetes</taxon>
        <taxon>Agaricomycetidae</taxon>
        <taxon>Agaricales</taxon>
        <taxon>Marasmiineae</taxon>
        <taxon>Mycenaceae</taxon>
        <taxon>Mycena</taxon>
    </lineage>
</organism>
<keyword evidence="3" id="KW-0548">Nucleotidyltransferase</keyword>
<evidence type="ECO:0000259" key="2">
    <source>
        <dbReference type="Pfam" id="PF00078"/>
    </source>
</evidence>
<dbReference type="GO" id="GO:0003964">
    <property type="term" value="F:RNA-directed DNA polymerase activity"/>
    <property type="evidence" value="ECO:0007669"/>
    <property type="project" value="UniProtKB-KW"/>
</dbReference>
<dbReference type="PANTHER" id="PTHR47027:SF30">
    <property type="entry name" value="THAP-TYPE DOMAIN-CONTAINING PROTEIN"/>
    <property type="match status" value="1"/>
</dbReference>
<dbReference type="CDD" id="cd01650">
    <property type="entry name" value="RT_nLTR_like"/>
    <property type="match status" value="1"/>
</dbReference>